<dbReference type="GO" id="GO:0008168">
    <property type="term" value="F:methyltransferase activity"/>
    <property type="evidence" value="ECO:0007669"/>
    <property type="project" value="UniProtKB-KW"/>
</dbReference>
<organism evidence="1 2">
    <name type="scientific">Rubrobacter marinus</name>
    <dbReference type="NCBI Taxonomy" id="2653852"/>
    <lineage>
        <taxon>Bacteria</taxon>
        <taxon>Bacillati</taxon>
        <taxon>Actinomycetota</taxon>
        <taxon>Rubrobacteria</taxon>
        <taxon>Rubrobacterales</taxon>
        <taxon>Rubrobacteraceae</taxon>
        <taxon>Rubrobacter</taxon>
    </lineage>
</organism>
<dbReference type="Gene3D" id="3.40.50.150">
    <property type="entry name" value="Vaccinia Virus protein VP39"/>
    <property type="match status" value="1"/>
</dbReference>
<name>A0A6G8Q312_9ACTN</name>
<accession>A0A6G8Q312</accession>
<dbReference type="EMBL" id="CP045121">
    <property type="protein sequence ID" value="QIN80871.1"/>
    <property type="molecule type" value="Genomic_DNA"/>
</dbReference>
<evidence type="ECO:0000313" key="1">
    <source>
        <dbReference type="EMBL" id="QIN80871.1"/>
    </source>
</evidence>
<keyword evidence="2" id="KW-1185">Reference proteome</keyword>
<evidence type="ECO:0000313" key="2">
    <source>
        <dbReference type="Proteomes" id="UP000502706"/>
    </source>
</evidence>
<protein>
    <submittedName>
        <fullName evidence="1">SAM-dependent methyltransferase</fullName>
    </submittedName>
</protein>
<keyword evidence="1" id="KW-0489">Methyltransferase</keyword>
<dbReference type="KEGG" id="rmar:GBA65_16900"/>
<dbReference type="InterPro" id="IPR029063">
    <property type="entry name" value="SAM-dependent_MTases_sf"/>
</dbReference>
<gene>
    <name evidence="1" type="ORF">GBA65_16900</name>
</gene>
<sequence length="215" mass="23928">MFALTPRDLRTRILDCAGGPSSFNAEMSREGHAVVSCDPIYRFSAGEIHGRIEVVFEPVMDGVRANRGRFSWRKMGSPERLGKLRRSAMETFLEDFPRGLDEGRYVEGGLPELPFDDGAFGLALCSHFLFTYSAQLSEGFHLDSILEMCRVAEEARVFPLLASTVHAVGGEGEASPHLGPVVDGLEERGYEARVERVPYEFQKGGDEMLRVRKRG</sequence>
<dbReference type="AlphaFoldDB" id="A0A6G8Q312"/>
<dbReference type="Proteomes" id="UP000502706">
    <property type="component" value="Chromosome"/>
</dbReference>
<dbReference type="GO" id="GO:0032259">
    <property type="term" value="P:methylation"/>
    <property type="evidence" value="ECO:0007669"/>
    <property type="project" value="UniProtKB-KW"/>
</dbReference>
<keyword evidence="1" id="KW-0808">Transferase</keyword>
<reference evidence="1 2" key="1">
    <citation type="submission" date="2019-10" db="EMBL/GenBank/DDBJ databases">
        <title>Rubrobacter sp nov SCSIO 52915 isolated from a deep-sea sediment in the South China Sea.</title>
        <authorList>
            <person name="Chen R.W."/>
        </authorList>
    </citation>
    <scope>NUCLEOTIDE SEQUENCE [LARGE SCALE GENOMIC DNA]</scope>
    <source>
        <strain evidence="1 2">SCSIO 52915</strain>
    </source>
</reference>
<proteinExistence type="predicted"/>